<keyword evidence="3 8" id="KW-0418">Kinase</keyword>
<keyword evidence="2 6" id="KW-0547">Nucleotide-binding</keyword>
<dbReference type="InterPro" id="IPR000719">
    <property type="entry name" value="Prot_kinase_dom"/>
</dbReference>
<accession>A0A0C1ZYP7</accession>
<dbReference type="Gene3D" id="3.30.200.20">
    <property type="entry name" value="Phosphorylase Kinase, domain 1"/>
    <property type="match status" value="1"/>
</dbReference>
<dbReference type="InterPro" id="IPR011009">
    <property type="entry name" value="Kinase-like_dom_sf"/>
</dbReference>
<evidence type="ECO:0000259" key="7">
    <source>
        <dbReference type="PROSITE" id="PS50011"/>
    </source>
</evidence>
<reference evidence="8 9" key="1">
    <citation type="submission" date="2014-12" db="EMBL/GenBank/DDBJ databases">
        <title>Genome assembly of Enhygromyxa salina DSM 15201.</title>
        <authorList>
            <person name="Sharma G."/>
            <person name="Subramanian S."/>
        </authorList>
    </citation>
    <scope>NUCLEOTIDE SEQUENCE [LARGE SCALE GENOMIC DNA]</scope>
    <source>
        <strain evidence="8 9">DSM 15201</strain>
    </source>
</reference>
<evidence type="ECO:0000256" key="4">
    <source>
        <dbReference type="ARBA" id="ARBA00022840"/>
    </source>
</evidence>
<dbReference type="PROSITE" id="PS00107">
    <property type="entry name" value="PROTEIN_KINASE_ATP"/>
    <property type="match status" value="1"/>
</dbReference>
<evidence type="ECO:0000256" key="5">
    <source>
        <dbReference type="PROSITE-ProRule" id="PRU00339"/>
    </source>
</evidence>
<dbReference type="GO" id="GO:0004674">
    <property type="term" value="F:protein serine/threonine kinase activity"/>
    <property type="evidence" value="ECO:0007669"/>
    <property type="project" value="UniProtKB-KW"/>
</dbReference>
<dbReference type="Proteomes" id="UP000031599">
    <property type="component" value="Unassembled WGS sequence"/>
</dbReference>
<feature type="binding site" evidence="6">
    <location>
        <position position="70"/>
    </location>
    <ligand>
        <name>ATP</name>
        <dbReference type="ChEBI" id="CHEBI:30616"/>
    </ligand>
</feature>
<sequence length="955" mass="103391">MDAEASTRAPHAASIEGARLYHSIKARLFETEAPVVQIGPHRLIRRLGSGGMGEVFLAHDDQLDRPLAVKLVHAKLSHDDRFAERMRREGRALAKLTHPNVVHVYEVGEHEGRLFLAMEYIEGGTLGAWIRERSPDWKQVLEAYLRAGEGLVAAHAAGLTHRDFKPDNVLRGDDGRICVADFGLARVSANPSDPALQRSLEISVESGEAPATLDDRLSVSGAVMGTPIYMPLEQLRGEPVDARSDQFSFCVALYEGLWGARPHVANNLRARELALVEDRPAVPRRGVAPSWVWPIVRRGLARDPAQRWPDMRSLLDQLQRAPLRRRARRRAVVAVTVALGGAWIGAGGLSERAPELCTIDDAHLAGVWDEASRLALRRALEGSPSSARVVNSLDVWTSSWLAEQAASCQATRIEGTQSEQMLDRRTVCFARQLGQVRALVEVLSAADAQVVARAGQALAELPDLGACSIAALDVGSEPVVDAAHRAELEAGYESLARARVDLDVGRPDHATALARTAKTAGEALGHAPLALEAKALLARITIERGQLAEGLEQLRAVVLAAERAELFELDASLRVQLARAAAGDAADPRLERWIIDEAQVALDRVDRPLDPREVYLQSARARIAEQAGDYAAAITAHARAHALAEGRLDAGQRALLRVGIGTTLYRQGDHEAARDELEGCLGAVTAAWGQGAPEAARIEFNLGMIATDLGEFDLAKQRLRSAITIDEATWGRESIEVARDRFALAYLAFGLGEIEQGCATIEELLPIYETKLGLIHDETASALNAAAVCRYHAADYEGAIVGFQRSLEIQRQVLGESHQEIGSLHTNIGEAQLALGQLDAAMISYQRALELLSAALPEDHFELVGPLRGQGLVWLEMGDAALAIEAFERALELVDGSQDTDAAELRFGLARALVAVNGDPRRANELASLALEGFEATGLEREAEAARAWLAEHSR</sequence>
<keyword evidence="4 6" id="KW-0067">ATP-binding</keyword>
<protein>
    <submittedName>
        <fullName evidence="8">Serine/threonine protein kinase</fullName>
    </submittedName>
</protein>
<name>A0A0C1ZYP7_9BACT</name>
<dbReference type="SMART" id="SM00028">
    <property type="entry name" value="TPR"/>
    <property type="match status" value="5"/>
</dbReference>
<dbReference type="Pfam" id="PF00069">
    <property type="entry name" value="Pkinase"/>
    <property type="match status" value="1"/>
</dbReference>
<dbReference type="InterPro" id="IPR019734">
    <property type="entry name" value="TPR_rpt"/>
</dbReference>
<evidence type="ECO:0000256" key="2">
    <source>
        <dbReference type="ARBA" id="ARBA00022741"/>
    </source>
</evidence>
<keyword evidence="1" id="KW-0808">Transferase</keyword>
<dbReference type="CDD" id="cd14014">
    <property type="entry name" value="STKc_PknB_like"/>
    <property type="match status" value="1"/>
</dbReference>
<dbReference type="PANTHER" id="PTHR43289:SF6">
    <property type="entry name" value="SERINE_THREONINE-PROTEIN KINASE NEKL-3"/>
    <property type="match status" value="1"/>
</dbReference>
<feature type="repeat" description="TPR" evidence="5">
    <location>
        <begin position="822"/>
        <end position="855"/>
    </location>
</feature>
<evidence type="ECO:0000313" key="8">
    <source>
        <dbReference type="EMBL" id="KIG16358.1"/>
    </source>
</evidence>
<feature type="domain" description="Protein kinase" evidence="7">
    <location>
        <begin position="41"/>
        <end position="319"/>
    </location>
</feature>
<evidence type="ECO:0000313" key="9">
    <source>
        <dbReference type="Proteomes" id="UP000031599"/>
    </source>
</evidence>
<dbReference type="PROSITE" id="PS50011">
    <property type="entry name" value="PROTEIN_KINASE_DOM"/>
    <property type="match status" value="1"/>
</dbReference>
<dbReference type="Gene3D" id="1.10.510.10">
    <property type="entry name" value="Transferase(Phosphotransferase) domain 1"/>
    <property type="match status" value="1"/>
</dbReference>
<dbReference type="PROSITE" id="PS50005">
    <property type="entry name" value="TPR"/>
    <property type="match status" value="2"/>
</dbReference>
<dbReference type="AlphaFoldDB" id="A0A0C1ZYP7"/>
<dbReference type="SUPFAM" id="SSF48452">
    <property type="entry name" value="TPR-like"/>
    <property type="match status" value="2"/>
</dbReference>
<dbReference type="EMBL" id="JMCC02000039">
    <property type="protein sequence ID" value="KIG16358.1"/>
    <property type="molecule type" value="Genomic_DNA"/>
</dbReference>
<dbReference type="SUPFAM" id="SSF56112">
    <property type="entry name" value="Protein kinase-like (PK-like)"/>
    <property type="match status" value="1"/>
</dbReference>
<dbReference type="InterPro" id="IPR017441">
    <property type="entry name" value="Protein_kinase_ATP_BS"/>
</dbReference>
<gene>
    <name evidence="8" type="ORF">DB30_04525</name>
</gene>
<evidence type="ECO:0000256" key="6">
    <source>
        <dbReference type="PROSITE-ProRule" id="PRU10141"/>
    </source>
</evidence>
<evidence type="ECO:0000256" key="3">
    <source>
        <dbReference type="ARBA" id="ARBA00022777"/>
    </source>
</evidence>
<feature type="repeat" description="TPR" evidence="5">
    <location>
        <begin position="696"/>
        <end position="729"/>
    </location>
</feature>
<evidence type="ECO:0000256" key="1">
    <source>
        <dbReference type="ARBA" id="ARBA00022679"/>
    </source>
</evidence>
<keyword evidence="8" id="KW-0723">Serine/threonine-protein kinase</keyword>
<dbReference type="Gene3D" id="1.25.40.10">
    <property type="entry name" value="Tetratricopeptide repeat domain"/>
    <property type="match status" value="2"/>
</dbReference>
<dbReference type="GO" id="GO:0005524">
    <property type="term" value="F:ATP binding"/>
    <property type="evidence" value="ECO:0007669"/>
    <property type="project" value="UniProtKB-UniRule"/>
</dbReference>
<dbReference type="PANTHER" id="PTHR43289">
    <property type="entry name" value="MITOGEN-ACTIVATED PROTEIN KINASE KINASE KINASE 20-RELATED"/>
    <property type="match status" value="1"/>
</dbReference>
<keyword evidence="5" id="KW-0802">TPR repeat</keyword>
<dbReference type="InterPro" id="IPR011990">
    <property type="entry name" value="TPR-like_helical_dom_sf"/>
</dbReference>
<organism evidence="8 9">
    <name type="scientific">Enhygromyxa salina</name>
    <dbReference type="NCBI Taxonomy" id="215803"/>
    <lineage>
        <taxon>Bacteria</taxon>
        <taxon>Pseudomonadati</taxon>
        <taxon>Myxococcota</taxon>
        <taxon>Polyangia</taxon>
        <taxon>Nannocystales</taxon>
        <taxon>Nannocystaceae</taxon>
        <taxon>Enhygromyxa</taxon>
    </lineage>
</organism>
<comment type="caution">
    <text evidence="8">The sequence shown here is derived from an EMBL/GenBank/DDBJ whole genome shotgun (WGS) entry which is preliminary data.</text>
</comment>
<dbReference type="Pfam" id="PF13424">
    <property type="entry name" value="TPR_12"/>
    <property type="match status" value="2"/>
</dbReference>
<proteinExistence type="predicted"/>